<dbReference type="AlphaFoldDB" id="A0A8H3TXG3"/>
<evidence type="ECO:0000313" key="3">
    <source>
        <dbReference type="EMBL" id="GHJ89015.1"/>
    </source>
</evidence>
<keyword evidence="4" id="KW-1185">Reference proteome</keyword>
<evidence type="ECO:0000313" key="4">
    <source>
        <dbReference type="Proteomes" id="UP000620104"/>
    </source>
</evidence>
<dbReference type="SMART" id="SM00256">
    <property type="entry name" value="FBOX"/>
    <property type="match status" value="1"/>
</dbReference>
<dbReference type="CDD" id="cd09917">
    <property type="entry name" value="F-box_SF"/>
    <property type="match status" value="1"/>
</dbReference>
<dbReference type="Pfam" id="PF00646">
    <property type="entry name" value="F-box"/>
    <property type="match status" value="1"/>
</dbReference>
<dbReference type="InterPro" id="IPR001810">
    <property type="entry name" value="F-box_dom"/>
</dbReference>
<comment type="caution">
    <text evidence="3">The sequence shown here is derived from an EMBL/GenBank/DDBJ whole genome shotgun (WGS) entry which is preliminary data.</text>
</comment>
<evidence type="ECO:0000256" key="1">
    <source>
        <dbReference type="SAM" id="MobiDB-lite"/>
    </source>
</evidence>
<dbReference type="SUPFAM" id="SSF75011">
    <property type="entry name" value="3-carboxy-cis,cis-mucoante lactonizing enzyme"/>
    <property type="match status" value="1"/>
</dbReference>
<dbReference type="EMBL" id="BLZA01000035">
    <property type="protein sequence ID" value="GHJ89015.1"/>
    <property type="molecule type" value="Genomic_DNA"/>
</dbReference>
<dbReference type="Proteomes" id="UP000620104">
    <property type="component" value="Unassembled WGS sequence"/>
</dbReference>
<reference evidence="3" key="1">
    <citation type="submission" date="2020-07" db="EMBL/GenBank/DDBJ databases">
        <title>Draft Genome Sequence of a Deep-Sea Yeast, Naganishia (Cryptococcus) liquefaciens strain N6.</title>
        <authorList>
            <person name="Han Y.W."/>
            <person name="Kajitani R."/>
            <person name="Morimoto H."/>
            <person name="Parhat M."/>
            <person name="Tsubouchi H."/>
            <person name="Bakenova O."/>
            <person name="Ogata M."/>
            <person name="Argunhan B."/>
            <person name="Aoki R."/>
            <person name="Kajiwara S."/>
            <person name="Itoh T."/>
            <person name="Iwasaki H."/>
        </authorList>
    </citation>
    <scope>NUCLEOTIDE SEQUENCE</scope>
    <source>
        <strain evidence="3">N6</strain>
    </source>
</reference>
<dbReference type="OrthoDB" id="550575at2759"/>
<proteinExistence type="predicted"/>
<dbReference type="InterPro" id="IPR036047">
    <property type="entry name" value="F-box-like_dom_sf"/>
</dbReference>
<evidence type="ECO:0000259" key="2">
    <source>
        <dbReference type="PROSITE" id="PS50181"/>
    </source>
</evidence>
<accession>A0A8H3TXG3</accession>
<feature type="compositionally biased region" description="Polar residues" evidence="1">
    <location>
        <begin position="179"/>
        <end position="189"/>
    </location>
</feature>
<dbReference type="Gene3D" id="1.20.1280.50">
    <property type="match status" value="1"/>
</dbReference>
<dbReference type="PROSITE" id="PS50181">
    <property type="entry name" value="FBOX"/>
    <property type="match status" value="1"/>
</dbReference>
<protein>
    <recommendedName>
        <fullName evidence="2">F-box domain-containing protein</fullName>
    </recommendedName>
</protein>
<feature type="region of interest" description="Disordered" evidence="1">
    <location>
        <begin position="179"/>
        <end position="206"/>
    </location>
</feature>
<name>A0A8H3TXG3_9TREE</name>
<gene>
    <name evidence="3" type="ORF">NliqN6_5417</name>
</gene>
<organism evidence="3 4">
    <name type="scientific">Naganishia liquefaciens</name>
    <dbReference type="NCBI Taxonomy" id="104408"/>
    <lineage>
        <taxon>Eukaryota</taxon>
        <taxon>Fungi</taxon>
        <taxon>Dikarya</taxon>
        <taxon>Basidiomycota</taxon>
        <taxon>Agaricomycotina</taxon>
        <taxon>Tremellomycetes</taxon>
        <taxon>Filobasidiales</taxon>
        <taxon>Filobasidiaceae</taxon>
        <taxon>Naganishia</taxon>
    </lineage>
</organism>
<dbReference type="SUPFAM" id="SSF81383">
    <property type="entry name" value="F-box domain"/>
    <property type="match status" value="1"/>
</dbReference>
<feature type="domain" description="F-box" evidence="2">
    <location>
        <begin position="1"/>
        <end position="49"/>
    </location>
</feature>
<sequence length="546" mass="60969">MDPLTRLPPELILEVIAHVPLRSLPALRRTSSGWNALIGTHGDVIFRHVAERELRVQAPCQKPDARHNDWKAVCQCAVTQRLMRQGKIATVDHFDFGRDFHPWRIKLDRERQWMFATTREGTEGEGGDEADPQGLLVMDMRTKSIIQRIPEVKQYAHIEYDAGYLVATGPSGSAMTVYKTSLPDQPSSQRETDASTVSSPSPTPPLAFHGTITSQGFRALRLHGMSLLTASTRRIDVFDVVSLQLLQRIEIPAGQILHITYVELDDEYIFVCALGRTEPAQVPVTPGQPLVYVYHRDSQAGTGLYAIIPLISVKNPAYTPVSRQSVLSDPSVILHNPSFQAPMQDAKPLIPAEVQPFELTDPTHGLVPPFRPDFPVACHYGTRHLVILCRNGSVLIVEDYKMTLGLPDNERNAKMFALTLPSNGPDYWNLAVEADLAYITSYHERLFDPWAILVTIDLASLRSHSANSPQKSAEIDIRSWDIPLPLQMSSTHSLQATSEGVYMTIEAVPLQDEPMLAEMSAGWVPPNYRRTAPERSSVLSLRYSRH</sequence>